<dbReference type="PANTHER" id="PTHR43791:SF36">
    <property type="entry name" value="TRANSPORTER, PUTATIVE (AFU_ORTHOLOGUE AFUA_6G08340)-RELATED"/>
    <property type="match status" value="1"/>
</dbReference>
<dbReference type="STRING" id="266265.Bxe_C1058"/>
<comment type="subcellular location">
    <subcellularLocation>
        <location evidence="1">Membrane</location>
        <topology evidence="1">Multi-pass membrane protein</topology>
    </subcellularLocation>
</comment>
<dbReference type="eggNOG" id="COG2271">
    <property type="taxonomic scope" value="Bacteria"/>
</dbReference>
<dbReference type="InterPro" id="IPR036259">
    <property type="entry name" value="MFS_trans_sf"/>
</dbReference>
<dbReference type="EMBL" id="CP000272">
    <property type="protein sequence ID" value="ABE36925.1"/>
    <property type="molecule type" value="Genomic_DNA"/>
</dbReference>
<dbReference type="GO" id="GO:0022857">
    <property type="term" value="F:transmembrane transporter activity"/>
    <property type="evidence" value="ECO:0007669"/>
    <property type="project" value="InterPro"/>
</dbReference>
<dbReference type="CDD" id="cd17319">
    <property type="entry name" value="MFS_ExuT_GudP_like"/>
    <property type="match status" value="1"/>
</dbReference>
<dbReference type="FunFam" id="1.20.1250.20:FF:000018">
    <property type="entry name" value="MFS transporter permease"/>
    <property type="match status" value="1"/>
</dbReference>
<reference evidence="8 9" key="1">
    <citation type="journal article" date="2006" name="Proc. Natl. Acad. Sci. U.S.A.">
        <title>Burkholderia xenovorans LB400 harbors a multi-replicon, 9.73-Mbp genome shaped for versatility.</title>
        <authorList>
            <person name="Chain P.S."/>
            <person name="Denef V.J."/>
            <person name="Konstantinidis K.T."/>
            <person name="Vergez L.M."/>
            <person name="Agullo L."/>
            <person name="Reyes V.L."/>
            <person name="Hauser L."/>
            <person name="Cordova M."/>
            <person name="Gomez L."/>
            <person name="Gonzalez M."/>
            <person name="Land M."/>
            <person name="Lao V."/>
            <person name="Larimer F."/>
            <person name="LiPuma J.J."/>
            <person name="Mahenthiralingam E."/>
            <person name="Malfatti S.A."/>
            <person name="Marx C.J."/>
            <person name="Parnell J.J."/>
            <person name="Ramette A."/>
            <person name="Richardson P."/>
            <person name="Seeger M."/>
            <person name="Smith D."/>
            <person name="Spilker T."/>
            <person name="Sul W.J."/>
            <person name="Tsoi T.V."/>
            <person name="Ulrich L.E."/>
            <person name="Zhulin I.B."/>
            <person name="Tiedje J.M."/>
        </authorList>
    </citation>
    <scope>NUCLEOTIDE SEQUENCE [LARGE SCALE GENOMIC DNA]</scope>
    <source>
        <strain evidence="8 9">LB400</strain>
    </source>
</reference>
<feature type="transmembrane region" description="Helical" evidence="6">
    <location>
        <begin position="125"/>
        <end position="145"/>
    </location>
</feature>
<dbReference type="KEGG" id="bxb:DR64_8742"/>
<evidence type="ECO:0000313" key="8">
    <source>
        <dbReference type="EMBL" id="ABE36925.1"/>
    </source>
</evidence>
<dbReference type="RefSeq" id="WP_011494172.1">
    <property type="nucleotide sequence ID" value="NC_007953.1"/>
</dbReference>
<keyword evidence="2" id="KW-0813">Transport</keyword>
<dbReference type="PATRIC" id="fig|266265.5.peg.8820"/>
<feature type="transmembrane region" description="Helical" evidence="6">
    <location>
        <begin position="190"/>
        <end position="212"/>
    </location>
</feature>
<dbReference type="Gene3D" id="1.20.1250.20">
    <property type="entry name" value="MFS general substrate transporter like domains"/>
    <property type="match status" value="2"/>
</dbReference>
<feature type="transmembrane region" description="Helical" evidence="6">
    <location>
        <begin position="157"/>
        <end position="178"/>
    </location>
</feature>
<name>Q13G64_PARXL</name>
<evidence type="ECO:0000256" key="6">
    <source>
        <dbReference type="SAM" id="Phobius"/>
    </source>
</evidence>
<proteinExistence type="predicted"/>
<evidence type="ECO:0000259" key="7">
    <source>
        <dbReference type="PROSITE" id="PS50850"/>
    </source>
</evidence>
<evidence type="ECO:0000256" key="1">
    <source>
        <dbReference type="ARBA" id="ARBA00004141"/>
    </source>
</evidence>
<evidence type="ECO:0000313" key="9">
    <source>
        <dbReference type="Proteomes" id="UP000001817"/>
    </source>
</evidence>
<organism evidence="8 9">
    <name type="scientific">Paraburkholderia xenovorans (strain LB400)</name>
    <dbReference type="NCBI Taxonomy" id="266265"/>
    <lineage>
        <taxon>Bacteria</taxon>
        <taxon>Pseudomonadati</taxon>
        <taxon>Pseudomonadota</taxon>
        <taxon>Betaproteobacteria</taxon>
        <taxon>Burkholderiales</taxon>
        <taxon>Burkholderiaceae</taxon>
        <taxon>Paraburkholderia</taxon>
    </lineage>
</organism>
<feature type="transmembrane region" description="Helical" evidence="6">
    <location>
        <begin position="258"/>
        <end position="279"/>
    </location>
</feature>
<feature type="transmembrane region" description="Helical" evidence="6">
    <location>
        <begin position="101"/>
        <end position="119"/>
    </location>
</feature>
<evidence type="ECO:0000256" key="2">
    <source>
        <dbReference type="ARBA" id="ARBA00022448"/>
    </source>
</evidence>
<protein>
    <submittedName>
        <fullName evidence="8">Major facilitator superfamily (MFS) anion(Metabolite)/cation symporter</fullName>
    </submittedName>
</protein>
<feature type="transmembrane region" description="Helical" evidence="6">
    <location>
        <begin position="324"/>
        <end position="342"/>
    </location>
</feature>
<feature type="transmembrane region" description="Helical" evidence="6">
    <location>
        <begin position="415"/>
        <end position="435"/>
    </location>
</feature>
<dbReference type="PANTHER" id="PTHR43791">
    <property type="entry name" value="PERMEASE-RELATED"/>
    <property type="match status" value="1"/>
</dbReference>
<gene>
    <name evidence="8" type="ORF">Bxe_C1058</name>
</gene>
<accession>Q13G64</accession>
<feature type="transmembrane region" description="Helical" evidence="6">
    <location>
        <begin position="291"/>
        <end position="312"/>
    </location>
</feature>
<dbReference type="OrthoDB" id="5441967at2"/>
<feature type="transmembrane region" description="Helical" evidence="6">
    <location>
        <begin position="31"/>
        <end position="49"/>
    </location>
</feature>
<feature type="transmembrane region" description="Helical" evidence="6">
    <location>
        <begin position="381"/>
        <end position="403"/>
    </location>
</feature>
<keyword evidence="3 6" id="KW-0812">Transmembrane</keyword>
<evidence type="ECO:0000256" key="3">
    <source>
        <dbReference type="ARBA" id="ARBA00022692"/>
    </source>
</evidence>
<dbReference type="KEGG" id="bxe:Bxe_C1058"/>
<feature type="domain" description="Major facilitator superfamily (MFS) profile" evidence="7">
    <location>
        <begin position="31"/>
        <end position="439"/>
    </location>
</feature>
<feature type="transmembrane region" description="Helical" evidence="6">
    <location>
        <begin position="69"/>
        <end position="89"/>
    </location>
</feature>
<dbReference type="InterPro" id="IPR011701">
    <property type="entry name" value="MFS"/>
</dbReference>
<dbReference type="AlphaFoldDB" id="Q13G64"/>
<evidence type="ECO:0000256" key="5">
    <source>
        <dbReference type="ARBA" id="ARBA00023136"/>
    </source>
</evidence>
<dbReference type="SUPFAM" id="SSF103473">
    <property type="entry name" value="MFS general substrate transporter"/>
    <property type="match status" value="1"/>
</dbReference>
<keyword evidence="9" id="KW-1185">Reference proteome</keyword>
<dbReference type="Proteomes" id="UP000001817">
    <property type="component" value="Chromosome 3"/>
</dbReference>
<dbReference type="GO" id="GO:0016020">
    <property type="term" value="C:membrane"/>
    <property type="evidence" value="ECO:0007669"/>
    <property type="project" value="UniProtKB-SubCell"/>
</dbReference>
<dbReference type="Pfam" id="PF07690">
    <property type="entry name" value="MFS_1"/>
    <property type="match status" value="1"/>
</dbReference>
<sequence>MKLEEPALCLAVIATTDGIRERTYRKVTRRLIPFLFLCYVLSMLDRINIGFAQLQMKHDLALGDATYGLAAGAFFIGYLLFEIPSNVILQKIGARKTISRIMLCWGFASAAMMFVRTPVEFVCLRFLLGAFEAGFMPGVFLYLTYWYPPRRQGRVIGAYMTAAVVAGLIAGPLSTNIMTRLASVLGLHGWQWLFVCEGIPSVAVGILAFFYLTDRPADASWLTDEEKALVEGDIALISSTWDRPVEAGWYDVFRQPKVLILGFCSFAAQAGSYVIFFWMPQIMKSTSHAGVSLIGLYSMLPYAAAIVTMTFWAAHSDRKMERRWHFALAVLTSTAGFLMVIANPGSLILTTLALTVAAAAVMAAFPVFWAVVAVALPPTSLAAGLALISSLGSLGGAFSPALIGFVRESTGRIDAGLYIVMALMVIGSLAMLAVIPRQIVRRE</sequence>
<keyword evidence="4 6" id="KW-1133">Transmembrane helix</keyword>
<dbReference type="InterPro" id="IPR020846">
    <property type="entry name" value="MFS_dom"/>
</dbReference>
<evidence type="ECO:0000256" key="4">
    <source>
        <dbReference type="ARBA" id="ARBA00022989"/>
    </source>
</evidence>
<keyword evidence="5 6" id="KW-0472">Membrane</keyword>
<feature type="transmembrane region" description="Helical" evidence="6">
    <location>
        <begin position="348"/>
        <end position="374"/>
    </location>
</feature>
<dbReference type="PROSITE" id="PS50850">
    <property type="entry name" value="MFS"/>
    <property type="match status" value="1"/>
</dbReference>